<gene>
    <name evidence="2" type="ordered locus">SGRA_2322</name>
</gene>
<feature type="domain" description="LysM" evidence="1">
    <location>
        <begin position="216"/>
        <end position="263"/>
    </location>
</feature>
<organism evidence="2 3">
    <name type="scientific">Saprospira grandis (strain Lewin)</name>
    <dbReference type="NCBI Taxonomy" id="984262"/>
    <lineage>
        <taxon>Bacteria</taxon>
        <taxon>Pseudomonadati</taxon>
        <taxon>Bacteroidota</taxon>
        <taxon>Saprospiria</taxon>
        <taxon>Saprospirales</taxon>
        <taxon>Saprospiraceae</taxon>
        <taxon>Saprospira</taxon>
    </lineage>
</organism>
<evidence type="ECO:0000313" key="3">
    <source>
        <dbReference type="Proteomes" id="UP000007519"/>
    </source>
</evidence>
<proteinExistence type="predicted"/>
<dbReference type="EMBL" id="CP002831">
    <property type="protein sequence ID" value="AFC25051.1"/>
    <property type="molecule type" value="Genomic_DNA"/>
</dbReference>
<dbReference type="Proteomes" id="UP000007519">
    <property type="component" value="Chromosome"/>
</dbReference>
<dbReference type="AlphaFoldDB" id="H6L467"/>
<dbReference type="PROSITE" id="PS51782">
    <property type="entry name" value="LYSM"/>
    <property type="match status" value="1"/>
</dbReference>
<evidence type="ECO:0000259" key="1">
    <source>
        <dbReference type="PROSITE" id="PS51782"/>
    </source>
</evidence>
<dbReference type="HOGENOM" id="CLU_885333_0_0_10"/>
<dbReference type="SMART" id="SM00257">
    <property type="entry name" value="LysM"/>
    <property type="match status" value="1"/>
</dbReference>
<dbReference type="InterPro" id="IPR045361">
    <property type="entry name" value="CIS_tube_prot_N"/>
</dbReference>
<protein>
    <submittedName>
        <fullName evidence="2">Peptidoglycan-binding lysin domain protein</fullName>
    </submittedName>
</protein>
<dbReference type="Pfam" id="PF19266">
    <property type="entry name" value="CIS_tube"/>
    <property type="match status" value="1"/>
</dbReference>
<dbReference type="eggNOG" id="COG1388">
    <property type="taxonomic scope" value="Bacteria"/>
</dbReference>
<dbReference type="InterPro" id="IPR018392">
    <property type="entry name" value="LysM"/>
</dbReference>
<name>H6L467_SAPGL</name>
<accession>H6L467</accession>
<dbReference type="OrthoDB" id="9815939at2"/>
<dbReference type="RefSeq" id="WP_015692666.1">
    <property type="nucleotide sequence ID" value="NC_016940.1"/>
</dbReference>
<dbReference type="KEGG" id="sgn:SGRA_2322"/>
<dbReference type="STRING" id="984262.SGRA_2322"/>
<evidence type="ECO:0000313" key="2">
    <source>
        <dbReference type="EMBL" id="AFC25051.1"/>
    </source>
</evidence>
<dbReference type="InterPro" id="IPR036779">
    <property type="entry name" value="LysM_dom_sf"/>
</dbReference>
<reference evidence="2 3" key="1">
    <citation type="journal article" date="2012" name="Stand. Genomic Sci.">
        <title>Complete genome sequencing and analysis of Saprospira grandis str. Lewin, a predatory marine bacterium.</title>
        <authorList>
            <person name="Saw J.H."/>
            <person name="Yuryev A."/>
            <person name="Kanbe M."/>
            <person name="Hou S."/>
            <person name="Young A.G."/>
            <person name="Aizawa S."/>
            <person name="Alam M."/>
        </authorList>
    </citation>
    <scope>NUCLEOTIDE SEQUENCE [LARGE SCALE GENOMIC DNA]</scope>
    <source>
        <strain evidence="2 3">Lewin</strain>
    </source>
</reference>
<dbReference type="Pfam" id="PF01476">
    <property type="entry name" value="LysM"/>
    <property type="match status" value="1"/>
</dbReference>
<sequence>MQRPFPAGTAMSKLCIKAYALADYDESSYIGQIYLSINPSSFDISYKVTSTEELSTAASSADRKAQAAKEVLGNSPEYMIPEIKFSNILVDATGVYHQGSQQDKALLQNKDNKPSVAPYIKALKALIYDYHDWANGPAYLKLEWGEILPSNDSRKEASAHTFNCIISSMDINYSLFSFEGLPIRAELSLSFWGRSPFRQQQNWEQSAVRQELVKYEYHDIQQGDNLGKISMRYFGSLALYLLLAQYNGLSSLYELPVGRRLLIPPKRVLLNWAKSRRQKRRLGRKLRKTARDAAKERLRREMAAAMRRVNRRTL</sequence>
<dbReference type="Gene3D" id="3.10.350.10">
    <property type="entry name" value="LysM domain"/>
    <property type="match status" value="1"/>
</dbReference>
<keyword evidence="3" id="KW-1185">Reference proteome</keyword>